<dbReference type="OMA" id="AMQEMWD"/>
<gene>
    <name evidence="2" type="ORF">CHLNCDRAFT_23262</name>
</gene>
<evidence type="ECO:0000259" key="1">
    <source>
        <dbReference type="PROSITE" id="PS50076"/>
    </source>
</evidence>
<dbReference type="InterPro" id="IPR001623">
    <property type="entry name" value="DnaJ_domain"/>
</dbReference>
<feature type="non-terminal residue" evidence="2">
    <location>
        <position position="63"/>
    </location>
</feature>
<dbReference type="InterPro" id="IPR036869">
    <property type="entry name" value="J_dom_sf"/>
</dbReference>
<protein>
    <recommendedName>
        <fullName evidence="1">J domain-containing protein</fullName>
    </recommendedName>
</protein>
<dbReference type="KEGG" id="cvr:CHLNCDRAFT_23262"/>
<name>E1ZF16_CHLVA</name>
<accession>E1ZF16</accession>
<evidence type="ECO:0000313" key="2">
    <source>
        <dbReference type="EMBL" id="EFN55589.1"/>
    </source>
</evidence>
<dbReference type="PRINTS" id="PR00625">
    <property type="entry name" value="JDOMAIN"/>
</dbReference>
<dbReference type="PANTHER" id="PTHR44029:SF1">
    <property type="entry name" value="DNAJ HOMOLOG SUBFAMILY C MEMBER 21"/>
    <property type="match status" value="1"/>
</dbReference>
<feature type="domain" description="J" evidence="1">
    <location>
        <begin position="3"/>
        <end position="63"/>
    </location>
</feature>
<dbReference type="CDD" id="cd06257">
    <property type="entry name" value="DnaJ"/>
    <property type="match status" value="1"/>
</dbReference>
<dbReference type="eggNOG" id="KOG0717">
    <property type="taxonomic scope" value="Eukaryota"/>
</dbReference>
<dbReference type="GO" id="GO:0005737">
    <property type="term" value="C:cytoplasm"/>
    <property type="evidence" value="ECO:0007669"/>
    <property type="project" value="TreeGrafter"/>
</dbReference>
<dbReference type="Pfam" id="PF00226">
    <property type="entry name" value="DnaJ"/>
    <property type="match status" value="1"/>
</dbReference>
<dbReference type="RefSeq" id="XP_005847691.1">
    <property type="nucleotide sequence ID" value="XM_005847629.1"/>
</dbReference>
<dbReference type="InParanoid" id="E1ZF16"/>
<evidence type="ECO:0000313" key="3">
    <source>
        <dbReference type="Proteomes" id="UP000008141"/>
    </source>
</evidence>
<sequence length="63" mass="7385">MKCLYEVLGVERDVEEAGLRKAYRLLALKWHPDKNQDNLAAAEERFKEIQNAYEILSDPHERA</sequence>
<dbReference type="InterPro" id="IPR051964">
    <property type="entry name" value="Chaperone_stress_response"/>
</dbReference>
<dbReference type="AlphaFoldDB" id="E1ZF16"/>
<dbReference type="SMART" id="SM00271">
    <property type="entry name" value="DnaJ"/>
    <property type="match status" value="1"/>
</dbReference>
<dbReference type="PANTHER" id="PTHR44029">
    <property type="entry name" value="DNAJ HOMOLOG SUBFAMILY C MEMBER 21"/>
    <property type="match status" value="1"/>
</dbReference>
<dbReference type="SUPFAM" id="SSF46565">
    <property type="entry name" value="Chaperone J-domain"/>
    <property type="match status" value="1"/>
</dbReference>
<proteinExistence type="predicted"/>
<dbReference type="STRING" id="554065.E1ZF16"/>
<dbReference type="GeneID" id="17354865"/>
<reference evidence="2 3" key="1">
    <citation type="journal article" date="2010" name="Plant Cell">
        <title>The Chlorella variabilis NC64A genome reveals adaptation to photosymbiosis, coevolution with viruses, and cryptic sex.</title>
        <authorList>
            <person name="Blanc G."/>
            <person name="Duncan G."/>
            <person name="Agarkova I."/>
            <person name="Borodovsky M."/>
            <person name="Gurnon J."/>
            <person name="Kuo A."/>
            <person name="Lindquist E."/>
            <person name="Lucas S."/>
            <person name="Pangilinan J."/>
            <person name="Polle J."/>
            <person name="Salamov A."/>
            <person name="Terry A."/>
            <person name="Yamada T."/>
            <person name="Dunigan D.D."/>
            <person name="Grigoriev I.V."/>
            <person name="Claverie J.M."/>
            <person name="Van Etten J.L."/>
        </authorList>
    </citation>
    <scope>NUCLEOTIDE SEQUENCE [LARGE SCALE GENOMIC DNA]</scope>
    <source>
        <strain evidence="2 3">NC64A</strain>
    </source>
</reference>
<dbReference type="PROSITE" id="PS50076">
    <property type="entry name" value="DNAJ_2"/>
    <property type="match status" value="1"/>
</dbReference>
<dbReference type="Gene3D" id="1.10.287.110">
    <property type="entry name" value="DnaJ domain"/>
    <property type="match status" value="1"/>
</dbReference>
<dbReference type="OrthoDB" id="5894at2759"/>
<organism evidence="3">
    <name type="scientific">Chlorella variabilis</name>
    <name type="common">Green alga</name>
    <dbReference type="NCBI Taxonomy" id="554065"/>
    <lineage>
        <taxon>Eukaryota</taxon>
        <taxon>Viridiplantae</taxon>
        <taxon>Chlorophyta</taxon>
        <taxon>core chlorophytes</taxon>
        <taxon>Trebouxiophyceae</taxon>
        <taxon>Chlorellales</taxon>
        <taxon>Chlorellaceae</taxon>
        <taxon>Chlorella clade</taxon>
        <taxon>Chlorella</taxon>
    </lineage>
</organism>
<dbReference type="EMBL" id="GL433844">
    <property type="protein sequence ID" value="EFN55589.1"/>
    <property type="molecule type" value="Genomic_DNA"/>
</dbReference>
<dbReference type="Proteomes" id="UP000008141">
    <property type="component" value="Unassembled WGS sequence"/>
</dbReference>
<keyword evidence="3" id="KW-1185">Reference proteome</keyword>